<evidence type="ECO:0000256" key="2">
    <source>
        <dbReference type="ARBA" id="ARBA00022679"/>
    </source>
</evidence>
<keyword evidence="2" id="KW-0808">Transferase</keyword>
<dbReference type="AlphaFoldDB" id="A0A831SU20"/>
<sequence>MSSPERILVIRLSSIGDIILVTPVLRALSLRFPEASIDVLTRRPFVPLLLGSPYLDSVYAYGEDVLQAHYGLVVDLQNNLRTRSLLGHISYSACLRYRKENWKKLLLVRTGLNMYRSSVPVVHRYLESLKDLGVSPDESGCELWPGDEDRAFASGVHEPGSLVLGVCFGAKHYTKRYPPDRFARVIEWLVKRFPLRVLLLGGNEDRAHADSIMGLLSGPARDHVQNLSGRCSLMQTAAVLESCDAVLTNDTGLMHMASAFGKPLFVLFGSSVREFGFLPYRVPFRLFEVDGLACRPCSHVGRDSCPKGHFRCMNDISPEDVSAALAEHFSSLQRS</sequence>
<dbReference type="Proteomes" id="UP000886335">
    <property type="component" value="Unassembled WGS sequence"/>
</dbReference>
<keyword evidence="1" id="KW-0328">Glycosyltransferase</keyword>
<dbReference type="InterPro" id="IPR002201">
    <property type="entry name" value="Glyco_trans_9"/>
</dbReference>
<organism evidence="3">
    <name type="scientific">Prosthecochloris aestuarii</name>
    <dbReference type="NCBI Taxonomy" id="1102"/>
    <lineage>
        <taxon>Bacteria</taxon>
        <taxon>Pseudomonadati</taxon>
        <taxon>Chlorobiota</taxon>
        <taxon>Chlorobiia</taxon>
        <taxon>Chlorobiales</taxon>
        <taxon>Chlorobiaceae</taxon>
        <taxon>Prosthecochloris</taxon>
    </lineage>
</organism>
<comment type="caution">
    <text evidence="3">The sequence shown here is derived from an EMBL/GenBank/DDBJ whole genome shotgun (WGS) entry which is preliminary data.</text>
</comment>
<protein>
    <submittedName>
        <fullName evidence="3">Glycosyltransferase family 9 protein</fullName>
    </submittedName>
</protein>
<name>A0A831SU20_PROAE</name>
<dbReference type="Gene3D" id="3.40.50.2000">
    <property type="entry name" value="Glycogen Phosphorylase B"/>
    <property type="match status" value="2"/>
</dbReference>
<proteinExistence type="predicted"/>
<gene>
    <name evidence="3" type="ORF">ENN50_08505</name>
</gene>
<dbReference type="InterPro" id="IPR051199">
    <property type="entry name" value="LPS_LOS_Heptosyltrfase"/>
</dbReference>
<accession>A0A831SU20</accession>
<dbReference type="PANTHER" id="PTHR30160">
    <property type="entry name" value="TETRAACYLDISACCHARIDE 4'-KINASE-RELATED"/>
    <property type="match status" value="1"/>
</dbReference>
<dbReference type="GO" id="GO:0008713">
    <property type="term" value="F:ADP-heptose-lipopolysaccharide heptosyltransferase activity"/>
    <property type="evidence" value="ECO:0007669"/>
    <property type="project" value="TreeGrafter"/>
</dbReference>
<dbReference type="PANTHER" id="PTHR30160:SF1">
    <property type="entry name" value="LIPOPOLYSACCHARIDE 1,2-N-ACETYLGLUCOSAMINETRANSFERASE-RELATED"/>
    <property type="match status" value="1"/>
</dbReference>
<dbReference type="Pfam" id="PF01075">
    <property type="entry name" value="Glyco_transf_9"/>
    <property type="match status" value="1"/>
</dbReference>
<dbReference type="EMBL" id="DSBW01000184">
    <property type="protein sequence ID" value="HED31697.1"/>
    <property type="molecule type" value="Genomic_DNA"/>
</dbReference>
<dbReference type="SUPFAM" id="SSF53756">
    <property type="entry name" value="UDP-Glycosyltransferase/glycogen phosphorylase"/>
    <property type="match status" value="1"/>
</dbReference>
<dbReference type="GO" id="GO:0005829">
    <property type="term" value="C:cytosol"/>
    <property type="evidence" value="ECO:0007669"/>
    <property type="project" value="TreeGrafter"/>
</dbReference>
<evidence type="ECO:0000256" key="1">
    <source>
        <dbReference type="ARBA" id="ARBA00022676"/>
    </source>
</evidence>
<evidence type="ECO:0000313" key="3">
    <source>
        <dbReference type="EMBL" id="HED31697.1"/>
    </source>
</evidence>
<reference evidence="3" key="1">
    <citation type="journal article" date="2020" name="mSystems">
        <title>Genome- and Community-Level Interaction Insights into Carbon Utilization and Element Cycling Functions of Hydrothermarchaeota in Hydrothermal Sediment.</title>
        <authorList>
            <person name="Zhou Z."/>
            <person name="Liu Y."/>
            <person name="Xu W."/>
            <person name="Pan J."/>
            <person name="Luo Z.H."/>
            <person name="Li M."/>
        </authorList>
    </citation>
    <scope>NUCLEOTIDE SEQUENCE [LARGE SCALE GENOMIC DNA]</scope>
    <source>
        <strain evidence="3">SpSt-1181</strain>
    </source>
</reference>
<dbReference type="CDD" id="cd03789">
    <property type="entry name" value="GT9_LPS_heptosyltransferase"/>
    <property type="match status" value="1"/>
</dbReference>
<dbReference type="GO" id="GO:0009244">
    <property type="term" value="P:lipopolysaccharide core region biosynthetic process"/>
    <property type="evidence" value="ECO:0007669"/>
    <property type="project" value="TreeGrafter"/>
</dbReference>